<proteinExistence type="predicted"/>
<gene>
    <name evidence="1" type="ORF">ONE63_001757</name>
</gene>
<accession>A0AAV7X9E4</accession>
<reference evidence="1" key="1">
    <citation type="submission" date="2022-12" db="EMBL/GenBank/DDBJ databases">
        <title>Chromosome-level genome assembly of the bean flower thrips Megalurothrips usitatus.</title>
        <authorList>
            <person name="Ma L."/>
            <person name="Liu Q."/>
            <person name="Li H."/>
            <person name="Cai W."/>
        </authorList>
    </citation>
    <scope>NUCLEOTIDE SEQUENCE</scope>
    <source>
        <strain evidence="1">Cailab_2022a</strain>
    </source>
</reference>
<keyword evidence="2" id="KW-1185">Reference proteome</keyword>
<evidence type="ECO:0000313" key="2">
    <source>
        <dbReference type="Proteomes" id="UP001075354"/>
    </source>
</evidence>
<sequence>MQLTISKEVANGEQTGGMTETCWNAGGGAVVKMEHFQPALDPRKQELLEMRFTGAKIPFGREASPASDGCVR</sequence>
<name>A0AAV7X9E4_9NEOP</name>
<organism evidence="1 2">
    <name type="scientific">Megalurothrips usitatus</name>
    <name type="common">bean blossom thrips</name>
    <dbReference type="NCBI Taxonomy" id="439358"/>
    <lineage>
        <taxon>Eukaryota</taxon>
        <taxon>Metazoa</taxon>
        <taxon>Ecdysozoa</taxon>
        <taxon>Arthropoda</taxon>
        <taxon>Hexapoda</taxon>
        <taxon>Insecta</taxon>
        <taxon>Pterygota</taxon>
        <taxon>Neoptera</taxon>
        <taxon>Paraneoptera</taxon>
        <taxon>Thysanoptera</taxon>
        <taxon>Terebrantia</taxon>
        <taxon>Thripoidea</taxon>
        <taxon>Thripidae</taxon>
        <taxon>Megalurothrips</taxon>
    </lineage>
</organism>
<dbReference type="Proteomes" id="UP001075354">
    <property type="component" value="Chromosome 11"/>
</dbReference>
<comment type="caution">
    <text evidence="1">The sequence shown here is derived from an EMBL/GenBank/DDBJ whole genome shotgun (WGS) entry which is preliminary data.</text>
</comment>
<dbReference type="AlphaFoldDB" id="A0AAV7X9E4"/>
<protein>
    <submittedName>
        <fullName evidence="1">Uncharacterized protein</fullName>
    </submittedName>
</protein>
<evidence type="ECO:0000313" key="1">
    <source>
        <dbReference type="EMBL" id="KAJ1522572.1"/>
    </source>
</evidence>
<dbReference type="EMBL" id="JAPTSV010000011">
    <property type="protein sequence ID" value="KAJ1522572.1"/>
    <property type="molecule type" value="Genomic_DNA"/>
</dbReference>